<protein>
    <submittedName>
        <fullName evidence="2">Uncharacterized protein</fullName>
    </submittedName>
</protein>
<accession>A0AAJ1TRP0</accession>
<evidence type="ECO:0000313" key="2">
    <source>
        <dbReference type="EMBL" id="MDQ0543441.1"/>
    </source>
</evidence>
<feature type="compositionally biased region" description="Basic and acidic residues" evidence="1">
    <location>
        <begin position="26"/>
        <end position="54"/>
    </location>
</feature>
<dbReference type="Proteomes" id="UP001223420">
    <property type="component" value="Unassembled WGS sequence"/>
</dbReference>
<sequence length="66" mass="7252">MDDDHERGVPDPGLLRLARALGRYQAIRDRQPGGDDRERRGGPGRDARSSDGRNGKLAARRAIDDA</sequence>
<evidence type="ECO:0000313" key="3">
    <source>
        <dbReference type="Proteomes" id="UP001223420"/>
    </source>
</evidence>
<dbReference type="AlphaFoldDB" id="A0AAJ1TRP0"/>
<feature type="region of interest" description="Disordered" evidence="1">
    <location>
        <begin position="24"/>
        <end position="66"/>
    </location>
</feature>
<proteinExistence type="predicted"/>
<evidence type="ECO:0000256" key="1">
    <source>
        <dbReference type="SAM" id="MobiDB-lite"/>
    </source>
</evidence>
<comment type="caution">
    <text evidence="2">The sequence shown here is derived from an EMBL/GenBank/DDBJ whole genome shotgun (WGS) entry which is preliminary data.</text>
</comment>
<gene>
    <name evidence="2" type="ORF">QO001_002367</name>
</gene>
<reference evidence="2" key="1">
    <citation type="submission" date="2023-07" db="EMBL/GenBank/DDBJ databases">
        <title>Genomic Encyclopedia of Type Strains, Phase IV (KMG-IV): sequencing the most valuable type-strain genomes for metagenomic binning, comparative biology and taxonomic classification.</title>
        <authorList>
            <person name="Goeker M."/>
        </authorList>
    </citation>
    <scope>NUCLEOTIDE SEQUENCE</scope>
    <source>
        <strain evidence="2">DSM 19569</strain>
    </source>
</reference>
<dbReference type="RefSeq" id="WP_156453921.1">
    <property type="nucleotide sequence ID" value="NZ_JAJALK010000004.1"/>
</dbReference>
<organism evidence="2 3">
    <name type="scientific">Methylobacterium brachiatum</name>
    <dbReference type="NCBI Taxonomy" id="269660"/>
    <lineage>
        <taxon>Bacteria</taxon>
        <taxon>Pseudomonadati</taxon>
        <taxon>Pseudomonadota</taxon>
        <taxon>Alphaproteobacteria</taxon>
        <taxon>Hyphomicrobiales</taxon>
        <taxon>Methylobacteriaceae</taxon>
        <taxon>Methylobacterium</taxon>
    </lineage>
</organism>
<name>A0AAJ1TRP0_9HYPH</name>
<dbReference type="EMBL" id="JAUSWL010000003">
    <property type="protein sequence ID" value="MDQ0543441.1"/>
    <property type="molecule type" value="Genomic_DNA"/>
</dbReference>